<dbReference type="AlphaFoldDB" id="A0A075MWV3"/>
<dbReference type="EMBL" id="CP007174">
    <property type="protein sequence ID" value="AIF85132.1"/>
    <property type="molecule type" value="Genomic_DNA"/>
</dbReference>
<accession>A0A075MWV3</accession>
<organism evidence="1 2">
    <name type="scientific">Candidatus Nitrososphaera evergladensis SR1</name>
    <dbReference type="NCBI Taxonomy" id="1459636"/>
    <lineage>
        <taxon>Archaea</taxon>
        <taxon>Nitrososphaerota</taxon>
        <taxon>Nitrososphaeria</taxon>
        <taxon>Nitrososphaerales</taxon>
        <taxon>Nitrososphaeraceae</taxon>
        <taxon>Nitrososphaera</taxon>
    </lineage>
</organism>
<dbReference type="KEGG" id="nev:NTE_03098"/>
<sequence>MSGKEEERQDELRNLLQVVSDKGLRVLSIAELDRLRILLAAKDYSKNKKADRSRKKLLKKINAEMFDRHSPRRFF</sequence>
<reference evidence="1 2" key="1">
    <citation type="journal article" date="2014" name="PLoS ONE">
        <title>Genome Sequence of Candidatus Nitrososphaera evergladensis from Group I.1b Enriched from Everglades Soil Reveals Novel Genomic Features of the Ammonia-Oxidizing Archaea.</title>
        <authorList>
            <person name="Zhalnina K.V."/>
            <person name="Dias R."/>
            <person name="Leonard M.T."/>
            <person name="Dorr de Quadros P."/>
            <person name="Camargo F.A."/>
            <person name="Drew J.C."/>
            <person name="Farmerie W.G."/>
            <person name="Daroub S.H."/>
            <person name="Triplett E.W."/>
        </authorList>
    </citation>
    <scope>NUCLEOTIDE SEQUENCE [LARGE SCALE GENOMIC DNA]</scope>
    <source>
        <strain evidence="1 2">SR1</strain>
    </source>
</reference>
<dbReference type="RefSeq" id="WP_148701582.1">
    <property type="nucleotide sequence ID" value="NZ_CP007174.1"/>
</dbReference>
<evidence type="ECO:0000313" key="2">
    <source>
        <dbReference type="Proteomes" id="UP000028194"/>
    </source>
</evidence>
<dbReference type="HOGENOM" id="CLU_2695905_0_0_2"/>
<evidence type="ECO:0000313" key="1">
    <source>
        <dbReference type="EMBL" id="AIF85132.1"/>
    </source>
</evidence>
<dbReference type="Proteomes" id="UP000028194">
    <property type="component" value="Chromosome"/>
</dbReference>
<dbReference type="GeneID" id="41598759"/>
<dbReference type="OrthoDB" id="376485at2157"/>
<protein>
    <submittedName>
        <fullName evidence="1">Uncharacterized protein</fullName>
    </submittedName>
</protein>
<name>A0A075MWV3_9ARCH</name>
<dbReference type="STRING" id="1459636.NTE_03098"/>
<dbReference type="eggNOG" id="arCOG08692">
    <property type="taxonomic scope" value="Archaea"/>
</dbReference>
<gene>
    <name evidence="1" type="ORF">NTE_03098</name>
</gene>
<proteinExistence type="predicted"/>
<keyword evidence="2" id="KW-1185">Reference proteome</keyword>